<evidence type="ECO:0000256" key="7">
    <source>
        <dbReference type="SAM" id="MobiDB-lite"/>
    </source>
</evidence>
<evidence type="ECO:0000256" key="4">
    <source>
        <dbReference type="ARBA" id="ARBA00023015"/>
    </source>
</evidence>
<protein>
    <recommendedName>
        <fullName evidence="3">Transcription initiation factor TFIID subunit 12</fullName>
    </recommendedName>
</protein>
<dbReference type="GO" id="GO:0046982">
    <property type="term" value="F:protein heterodimerization activity"/>
    <property type="evidence" value="ECO:0007669"/>
    <property type="project" value="InterPro"/>
</dbReference>
<feature type="region of interest" description="Disordered" evidence="7">
    <location>
        <begin position="1"/>
        <end position="50"/>
    </location>
</feature>
<accession>A0AA89BWB3</accession>
<dbReference type="Proteomes" id="UP001186944">
    <property type="component" value="Unassembled WGS sequence"/>
</dbReference>
<feature type="compositionally biased region" description="Polar residues" evidence="7">
    <location>
        <begin position="16"/>
        <end position="32"/>
    </location>
</feature>
<comment type="similarity">
    <text evidence="2">Belongs to the TAF12 family.</text>
</comment>
<dbReference type="AlphaFoldDB" id="A0AA89BWB3"/>
<evidence type="ECO:0000256" key="6">
    <source>
        <dbReference type="ARBA" id="ARBA00023242"/>
    </source>
</evidence>
<dbReference type="EMBL" id="VSWD01000007">
    <property type="protein sequence ID" value="KAK3096794.1"/>
    <property type="molecule type" value="Genomic_DNA"/>
</dbReference>
<dbReference type="InterPro" id="IPR009072">
    <property type="entry name" value="Histone-fold"/>
</dbReference>
<reference evidence="9" key="1">
    <citation type="submission" date="2019-08" db="EMBL/GenBank/DDBJ databases">
        <title>The improved chromosome-level genome for the pearl oyster Pinctada fucata martensii using PacBio sequencing and Hi-C.</title>
        <authorList>
            <person name="Zheng Z."/>
        </authorList>
    </citation>
    <scope>NUCLEOTIDE SEQUENCE</scope>
    <source>
        <strain evidence="9">ZZ-2019</strain>
        <tissue evidence="9">Adductor muscle</tissue>
    </source>
</reference>
<evidence type="ECO:0000256" key="1">
    <source>
        <dbReference type="ARBA" id="ARBA00004123"/>
    </source>
</evidence>
<proteinExistence type="inferred from homology"/>
<keyword evidence="6" id="KW-0539">Nucleus</keyword>
<evidence type="ECO:0000259" key="8">
    <source>
        <dbReference type="Pfam" id="PF03847"/>
    </source>
</evidence>
<dbReference type="InterPro" id="IPR037794">
    <property type="entry name" value="TAF12"/>
</dbReference>
<dbReference type="GO" id="GO:0051123">
    <property type="term" value="P:RNA polymerase II preinitiation complex assembly"/>
    <property type="evidence" value="ECO:0007669"/>
    <property type="project" value="TreeGrafter"/>
</dbReference>
<dbReference type="Pfam" id="PF03847">
    <property type="entry name" value="TFIID_20kDa"/>
    <property type="match status" value="1"/>
</dbReference>
<evidence type="ECO:0000256" key="5">
    <source>
        <dbReference type="ARBA" id="ARBA00023163"/>
    </source>
</evidence>
<feature type="compositionally biased region" description="Low complexity" evidence="7">
    <location>
        <begin position="33"/>
        <end position="42"/>
    </location>
</feature>
<evidence type="ECO:0000313" key="9">
    <source>
        <dbReference type="EMBL" id="KAK3096794.1"/>
    </source>
</evidence>
<gene>
    <name evidence="9" type="ORF">FSP39_003345</name>
</gene>
<name>A0AA89BWB3_PINIB</name>
<dbReference type="GO" id="GO:0005669">
    <property type="term" value="C:transcription factor TFIID complex"/>
    <property type="evidence" value="ECO:0007669"/>
    <property type="project" value="InterPro"/>
</dbReference>
<dbReference type="GO" id="GO:0003677">
    <property type="term" value="F:DNA binding"/>
    <property type="evidence" value="ECO:0007669"/>
    <property type="project" value="TreeGrafter"/>
</dbReference>
<comment type="caution">
    <text evidence="9">The sequence shown here is derived from an EMBL/GenBank/DDBJ whole genome shotgun (WGS) entry which is preliminary data.</text>
</comment>
<evidence type="ECO:0000313" key="10">
    <source>
        <dbReference type="Proteomes" id="UP001186944"/>
    </source>
</evidence>
<keyword evidence="4" id="KW-0805">Transcription regulation</keyword>
<dbReference type="CDD" id="cd07981">
    <property type="entry name" value="HFD_TAF12"/>
    <property type="match status" value="1"/>
</dbReference>
<dbReference type="SUPFAM" id="SSF47113">
    <property type="entry name" value="Histone-fold"/>
    <property type="match status" value="1"/>
</dbReference>
<keyword evidence="5" id="KW-0804">Transcription</keyword>
<dbReference type="PANTHER" id="PTHR12264:SF21">
    <property type="entry name" value="TRANSCRIPTION INITIATION FACTOR TFIID SUBUNIT 12"/>
    <property type="match status" value="1"/>
</dbReference>
<keyword evidence="10" id="KW-1185">Reference proteome</keyword>
<dbReference type="InterPro" id="IPR003228">
    <property type="entry name" value="TFIID_TAF12_dom"/>
</dbReference>
<dbReference type="Gene3D" id="1.10.20.10">
    <property type="entry name" value="Histone, subunit A"/>
    <property type="match status" value="1"/>
</dbReference>
<comment type="subcellular location">
    <subcellularLocation>
        <location evidence="1">Nucleus</location>
    </subcellularLocation>
</comment>
<dbReference type="PANTHER" id="PTHR12264">
    <property type="entry name" value="TRANSCRIPTION INITIATION FACTOR TFIID SUBUNIT 12"/>
    <property type="match status" value="1"/>
</dbReference>
<dbReference type="FunFam" id="1.10.20.10:FF:000011">
    <property type="entry name" value="Transcription initiation factor TFIID subunit 12"/>
    <property type="match status" value="1"/>
</dbReference>
<evidence type="ECO:0000256" key="2">
    <source>
        <dbReference type="ARBA" id="ARBA00007530"/>
    </source>
</evidence>
<organism evidence="9 10">
    <name type="scientific">Pinctada imbricata</name>
    <name type="common">Atlantic pearl-oyster</name>
    <name type="synonym">Pinctada martensii</name>
    <dbReference type="NCBI Taxonomy" id="66713"/>
    <lineage>
        <taxon>Eukaryota</taxon>
        <taxon>Metazoa</taxon>
        <taxon>Spiralia</taxon>
        <taxon>Lophotrochozoa</taxon>
        <taxon>Mollusca</taxon>
        <taxon>Bivalvia</taxon>
        <taxon>Autobranchia</taxon>
        <taxon>Pteriomorphia</taxon>
        <taxon>Pterioida</taxon>
        <taxon>Pterioidea</taxon>
        <taxon>Pteriidae</taxon>
        <taxon>Pinctada</taxon>
    </lineage>
</organism>
<evidence type="ECO:0000256" key="3">
    <source>
        <dbReference type="ARBA" id="ARBA00017484"/>
    </source>
</evidence>
<dbReference type="GO" id="GO:0000124">
    <property type="term" value="C:SAGA complex"/>
    <property type="evidence" value="ECO:0007669"/>
    <property type="project" value="InterPro"/>
</dbReference>
<feature type="domain" description="Transcription initiation factor TFIID subunit 12" evidence="8">
    <location>
        <begin position="52"/>
        <end position="118"/>
    </location>
</feature>
<dbReference type="GO" id="GO:0017025">
    <property type="term" value="F:TBP-class protein binding"/>
    <property type="evidence" value="ECO:0007669"/>
    <property type="project" value="TreeGrafter"/>
</dbReference>
<sequence length="157" mass="17579">MNKLPGQDGIPLVGVSSPSLGIQQPQPVTLRQSAPSSIPSSSTQGESKVLDKRRIQELVKEVDPMEQLDEEVEEALLSIADDFIDSVLTAACQIAKHRKSNTLEVKDVQLHLERNWNMWIPGFGSDELRPYKKSVSTEAHKQVGHRLINKLYKQKNL</sequence>